<dbReference type="PANTHER" id="PTHR43742:SF9">
    <property type="entry name" value="TETRATHIONATE REDUCTASE SUBUNIT A"/>
    <property type="match status" value="1"/>
</dbReference>
<accession>A0A382KNT2</accession>
<dbReference type="InterPro" id="IPR050612">
    <property type="entry name" value="Prok_Mopterin_Oxidored"/>
</dbReference>
<organism evidence="9">
    <name type="scientific">marine metagenome</name>
    <dbReference type="NCBI Taxonomy" id="408172"/>
    <lineage>
        <taxon>unclassified sequences</taxon>
        <taxon>metagenomes</taxon>
        <taxon>ecological metagenomes</taxon>
    </lineage>
</organism>
<keyword evidence="2" id="KW-0500">Molybdenum</keyword>
<evidence type="ECO:0000256" key="3">
    <source>
        <dbReference type="ARBA" id="ARBA00022723"/>
    </source>
</evidence>
<sequence>MSNVDRRVFLKLVGAGGVGAGAGFMLAESIKHPIEHLIPYPVPPEEFSPGIATWYNSVCGMCSAGCGISVRTREGRAKKIEGNPSHPVNQGKLCALGQAGLQVLYNPDRITAPMLQAGNRGSEEFKQITWKDGLARVAEQLAAVRNPDNIYFLSRGVRGHEAGLLEMFMDGLGSSHLLHYDFAHPHALYAANNRLFGETNLPYYDIRNTRYLLSFGADYLNNWLSPVHHSLGFGHSRQGSDAKRGYFVQIEPRMSVSGAAADEWIPTRPGTEGILALGIAHQIVASEYAGDDAEVWKAALINYSPDRVAEQTGIAEATIVHLAEQLAGAEPGLAIGGGAAGDHSNGVETLIAINALNYLIGNIGKAGGVVFNPEP</sequence>
<evidence type="ECO:0000256" key="6">
    <source>
        <dbReference type="ARBA" id="ARBA00023004"/>
    </source>
</evidence>
<gene>
    <name evidence="9" type="ORF">METZ01_LOCUS278780</name>
</gene>
<dbReference type="PROSITE" id="PS51669">
    <property type="entry name" value="4FE4S_MOW_BIS_MGD"/>
    <property type="match status" value="1"/>
</dbReference>
<keyword evidence="6" id="KW-0408">Iron</keyword>
<keyword evidence="7" id="KW-0411">Iron-sulfur</keyword>
<name>A0A382KNT2_9ZZZZ</name>
<dbReference type="EMBL" id="UINC01081765">
    <property type="protein sequence ID" value="SVC25926.1"/>
    <property type="molecule type" value="Genomic_DNA"/>
</dbReference>
<dbReference type="GO" id="GO:0016491">
    <property type="term" value="F:oxidoreductase activity"/>
    <property type="evidence" value="ECO:0007669"/>
    <property type="project" value="UniProtKB-KW"/>
</dbReference>
<evidence type="ECO:0000313" key="9">
    <source>
        <dbReference type="EMBL" id="SVC25926.1"/>
    </source>
</evidence>
<protein>
    <recommendedName>
        <fullName evidence="8">4Fe-4S Mo/W bis-MGD-type domain-containing protein</fullName>
    </recommendedName>
</protein>
<dbReference type="SUPFAM" id="SSF53706">
    <property type="entry name" value="Formate dehydrogenase/DMSO reductase, domains 1-3"/>
    <property type="match status" value="1"/>
</dbReference>
<reference evidence="9" key="1">
    <citation type="submission" date="2018-05" db="EMBL/GenBank/DDBJ databases">
        <authorList>
            <person name="Lanie J.A."/>
            <person name="Ng W.-L."/>
            <person name="Kazmierczak K.M."/>
            <person name="Andrzejewski T.M."/>
            <person name="Davidsen T.M."/>
            <person name="Wayne K.J."/>
            <person name="Tettelin H."/>
            <person name="Glass J.I."/>
            <person name="Rusch D."/>
            <person name="Podicherti R."/>
            <person name="Tsui H.-C.T."/>
            <person name="Winkler M.E."/>
        </authorList>
    </citation>
    <scope>NUCLEOTIDE SEQUENCE</scope>
</reference>
<evidence type="ECO:0000256" key="1">
    <source>
        <dbReference type="ARBA" id="ARBA00022485"/>
    </source>
</evidence>
<dbReference type="GO" id="GO:0051539">
    <property type="term" value="F:4 iron, 4 sulfur cluster binding"/>
    <property type="evidence" value="ECO:0007669"/>
    <property type="project" value="UniProtKB-KW"/>
</dbReference>
<evidence type="ECO:0000256" key="2">
    <source>
        <dbReference type="ARBA" id="ARBA00022505"/>
    </source>
</evidence>
<dbReference type="InterPro" id="IPR006963">
    <property type="entry name" value="Mopterin_OxRdtase_4Fe-4S_dom"/>
</dbReference>
<evidence type="ECO:0000256" key="7">
    <source>
        <dbReference type="ARBA" id="ARBA00023014"/>
    </source>
</evidence>
<evidence type="ECO:0000256" key="4">
    <source>
        <dbReference type="ARBA" id="ARBA00022729"/>
    </source>
</evidence>
<keyword evidence="3" id="KW-0479">Metal-binding</keyword>
<dbReference type="Gene3D" id="2.20.25.90">
    <property type="entry name" value="ADC-like domains"/>
    <property type="match status" value="1"/>
</dbReference>
<dbReference type="InterPro" id="IPR006311">
    <property type="entry name" value="TAT_signal"/>
</dbReference>
<dbReference type="Gene3D" id="3.40.228.10">
    <property type="entry name" value="Dimethylsulfoxide Reductase, domain 2"/>
    <property type="match status" value="1"/>
</dbReference>
<keyword evidence="4" id="KW-0732">Signal</keyword>
<dbReference type="PANTHER" id="PTHR43742">
    <property type="entry name" value="TRIMETHYLAMINE-N-OXIDE REDUCTASE"/>
    <property type="match status" value="1"/>
</dbReference>
<dbReference type="InterPro" id="IPR006656">
    <property type="entry name" value="Mopterin_OxRdtase"/>
</dbReference>
<dbReference type="Pfam" id="PF00384">
    <property type="entry name" value="Molybdopterin"/>
    <property type="match status" value="1"/>
</dbReference>
<dbReference type="SMART" id="SM00926">
    <property type="entry name" value="Molybdop_Fe4S4"/>
    <property type="match status" value="1"/>
</dbReference>
<proteinExistence type="predicted"/>
<keyword evidence="5" id="KW-0560">Oxidoreductase</keyword>
<keyword evidence="1" id="KW-0004">4Fe-4S</keyword>
<dbReference type="Pfam" id="PF04879">
    <property type="entry name" value="Molybdop_Fe4S4"/>
    <property type="match status" value="1"/>
</dbReference>
<dbReference type="PROSITE" id="PS51318">
    <property type="entry name" value="TAT"/>
    <property type="match status" value="1"/>
</dbReference>
<evidence type="ECO:0000259" key="8">
    <source>
        <dbReference type="PROSITE" id="PS51669"/>
    </source>
</evidence>
<dbReference type="Gene3D" id="3.40.50.740">
    <property type="match status" value="1"/>
</dbReference>
<feature type="non-terminal residue" evidence="9">
    <location>
        <position position="375"/>
    </location>
</feature>
<evidence type="ECO:0000256" key="5">
    <source>
        <dbReference type="ARBA" id="ARBA00023002"/>
    </source>
</evidence>
<dbReference type="CDD" id="cd00368">
    <property type="entry name" value="Molybdopterin-Binding"/>
    <property type="match status" value="1"/>
</dbReference>
<feature type="domain" description="4Fe-4S Mo/W bis-MGD-type" evidence="8">
    <location>
        <begin position="52"/>
        <end position="108"/>
    </location>
</feature>
<dbReference type="GO" id="GO:0046872">
    <property type="term" value="F:metal ion binding"/>
    <property type="evidence" value="ECO:0007669"/>
    <property type="project" value="UniProtKB-KW"/>
</dbReference>
<dbReference type="AlphaFoldDB" id="A0A382KNT2"/>